<dbReference type="EMBL" id="BMGB01000001">
    <property type="protein sequence ID" value="GGA99846.1"/>
    <property type="molecule type" value="Genomic_DNA"/>
</dbReference>
<dbReference type="Proteomes" id="UP000606922">
    <property type="component" value="Unassembled WGS sequence"/>
</dbReference>
<dbReference type="RefSeq" id="WP_188509827.1">
    <property type="nucleotide sequence ID" value="NZ_BMGB01000001.1"/>
</dbReference>
<keyword evidence="2" id="KW-1185">Reference proteome</keyword>
<reference evidence="1" key="2">
    <citation type="submission" date="2020-09" db="EMBL/GenBank/DDBJ databases">
        <authorList>
            <person name="Sun Q."/>
            <person name="Zhou Y."/>
        </authorList>
    </citation>
    <scope>NUCLEOTIDE SEQUENCE</scope>
    <source>
        <strain evidence="1">CGMCC 1.12813</strain>
    </source>
</reference>
<gene>
    <name evidence="1" type="ORF">GCM10010979_12890</name>
</gene>
<proteinExistence type="predicted"/>
<comment type="caution">
    <text evidence="1">The sequence shown here is derived from an EMBL/GenBank/DDBJ whole genome shotgun (WGS) entry which is preliminary data.</text>
</comment>
<accession>A0A916WHC4</accession>
<protein>
    <submittedName>
        <fullName evidence="1">Uncharacterized protein</fullName>
    </submittedName>
</protein>
<evidence type="ECO:0000313" key="2">
    <source>
        <dbReference type="Proteomes" id="UP000606922"/>
    </source>
</evidence>
<dbReference type="AlphaFoldDB" id="A0A916WHC4"/>
<sequence>MRLARRILIRNGVAPFHTTIGLGEQPDLSRADVTRSADRVLIPSPRRDSFTFMANMTHTRLMTQVKMRKVKVLAVLTVLLGFAGCSSGPAPQVKTLDEVAKTLDLASISEIVCDYHFGPPRFFTSGVRYSRFIKLSGPEHIDAAIAELEAHGFVLDAEGKREVFTDLYGPQDVRAMIDVIAPPDDRIGTTLHRGKDDTCVIPEEGVTGVRLSLPS</sequence>
<reference evidence="1" key="1">
    <citation type="journal article" date="2014" name="Int. J. Syst. Evol. Microbiol.">
        <title>Complete genome sequence of Corynebacterium casei LMG S-19264T (=DSM 44701T), isolated from a smear-ripened cheese.</title>
        <authorList>
            <consortium name="US DOE Joint Genome Institute (JGI-PGF)"/>
            <person name="Walter F."/>
            <person name="Albersmeier A."/>
            <person name="Kalinowski J."/>
            <person name="Ruckert C."/>
        </authorList>
    </citation>
    <scope>NUCLEOTIDE SEQUENCE</scope>
    <source>
        <strain evidence="1">CGMCC 1.12813</strain>
    </source>
</reference>
<organism evidence="1 2">
    <name type="scientific">Conyzicola nivalis</name>
    <dbReference type="NCBI Taxonomy" id="1477021"/>
    <lineage>
        <taxon>Bacteria</taxon>
        <taxon>Bacillati</taxon>
        <taxon>Actinomycetota</taxon>
        <taxon>Actinomycetes</taxon>
        <taxon>Micrococcales</taxon>
        <taxon>Microbacteriaceae</taxon>
        <taxon>Conyzicola</taxon>
    </lineage>
</organism>
<evidence type="ECO:0000313" key="1">
    <source>
        <dbReference type="EMBL" id="GGA99846.1"/>
    </source>
</evidence>
<name>A0A916WHC4_9MICO</name>